<reference evidence="2" key="1">
    <citation type="submission" date="2023-06" db="EMBL/GenBank/DDBJ databases">
        <authorList>
            <consortium name="Lawrence Berkeley National Laboratory"/>
            <person name="Ahrendt S."/>
            <person name="Sahu N."/>
            <person name="Indic B."/>
            <person name="Wong-Bajracharya J."/>
            <person name="Merenyi Z."/>
            <person name="Ke H.-M."/>
            <person name="Monk M."/>
            <person name="Kocsube S."/>
            <person name="Drula E."/>
            <person name="Lipzen A."/>
            <person name="Balint B."/>
            <person name="Henrissat B."/>
            <person name="Andreopoulos B."/>
            <person name="Martin F.M."/>
            <person name="Harder C.B."/>
            <person name="Rigling D."/>
            <person name="Ford K.L."/>
            <person name="Foster G.D."/>
            <person name="Pangilinan J."/>
            <person name="Papanicolaou A."/>
            <person name="Barry K."/>
            <person name="LaButti K."/>
            <person name="Viragh M."/>
            <person name="Koriabine M."/>
            <person name="Yan M."/>
            <person name="Riley R."/>
            <person name="Champramary S."/>
            <person name="Plett K.L."/>
            <person name="Tsai I.J."/>
            <person name="Slot J."/>
            <person name="Sipos G."/>
            <person name="Plett J."/>
            <person name="Nagy L.G."/>
            <person name="Grigoriev I.V."/>
        </authorList>
    </citation>
    <scope>NUCLEOTIDE SEQUENCE</scope>
    <source>
        <strain evidence="2">FPL87.14</strain>
    </source>
</reference>
<protein>
    <submittedName>
        <fullName evidence="2">Uncharacterized protein</fullName>
    </submittedName>
</protein>
<dbReference type="EMBL" id="JAUEPT010000011">
    <property type="protein sequence ID" value="KAK0447533.1"/>
    <property type="molecule type" value="Genomic_DNA"/>
</dbReference>
<dbReference type="AlphaFoldDB" id="A0AA39JRM6"/>
<dbReference type="Proteomes" id="UP001175226">
    <property type="component" value="Unassembled WGS sequence"/>
</dbReference>
<feature type="transmembrane region" description="Helical" evidence="1">
    <location>
        <begin position="169"/>
        <end position="191"/>
    </location>
</feature>
<evidence type="ECO:0000313" key="2">
    <source>
        <dbReference type="EMBL" id="KAK0447533.1"/>
    </source>
</evidence>
<evidence type="ECO:0000313" key="3">
    <source>
        <dbReference type="Proteomes" id="UP001175226"/>
    </source>
</evidence>
<accession>A0AA39JRM6</accession>
<proteinExistence type="predicted"/>
<keyword evidence="1" id="KW-1133">Transmembrane helix</keyword>
<organism evidence="2 3">
    <name type="scientific">Armillaria borealis</name>
    <dbReference type="NCBI Taxonomy" id="47425"/>
    <lineage>
        <taxon>Eukaryota</taxon>
        <taxon>Fungi</taxon>
        <taxon>Dikarya</taxon>
        <taxon>Basidiomycota</taxon>
        <taxon>Agaricomycotina</taxon>
        <taxon>Agaricomycetes</taxon>
        <taxon>Agaricomycetidae</taxon>
        <taxon>Agaricales</taxon>
        <taxon>Marasmiineae</taxon>
        <taxon>Physalacriaceae</taxon>
        <taxon>Armillaria</taxon>
    </lineage>
</organism>
<keyword evidence="1" id="KW-0812">Transmembrane</keyword>
<gene>
    <name evidence="2" type="ORF">EV421DRAFT_1733396</name>
</gene>
<name>A0AA39JRM6_9AGAR</name>
<keyword evidence="3" id="KW-1185">Reference proteome</keyword>
<evidence type="ECO:0000256" key="1">
    <source>
        <dbReference type="SAM" id="Phobius"/>
    </source>
</evidence>
<comment type="caution">
    <text evidence="2">The sequence shown here is derived from an EMBL/GenBank/DDBJ whole genome shotgun (WGS) entry which is preliminary data.</text>
</comment>
<keyword evidence="1" id="KW-0472">Membrane</keyword>
<sequence>MTNDHPESQCASQSVAVIKVQEREWGNASDSRGGSYEQAENYGNGIRMCTWLRKTGPCQRSRRPLGLSIFISRAAYPLSNRAALGRADIFVDVLVPHLFTRSHESVIWSYRDSLASHKVSWIRYIKLQEVQVHPDSNSRHWDRTTSMFFPPKILWQGLRRPTMRKDRSAVMLPGASWLNATVSQVAAYFVMLGSHRTALRMIKWLLLAQSTAL</sequence>